<protein>
    <submittedName>
        <fullName evidence="2">Uncharacterized protein</fullName>
    </submittedName>
</protein>
<dbReference type="KEGG" id="mpad:KEF85_09155"/>
<keyword evidence="1" id="KW-0812">Transmembrane</keyword>
<feature type="transmembrane region" description="Helical" evidence="1">
    <location>
        <begin position="7"/>
        <end position="28"/>
    </location>
</feature>
<keyword evidence="1" id="KW-0472">Membrane</keyword>
<dbReference type="EMBL" id="CP073754">
    <property type="protein sequence ID" value="QWF69548.1"/>
    <property type="molecule type" value="Genomic_DNA"/>
</dbReference>
<feature type="transmembrane region" description="Helical" evidence="1">
    <location>
        <begin position="77"/>
        <end position="97"/>
    </location>
</feature>
<accession>A0A975MKI6</accession>
<evidence type="ECO:0000313" key="2">
    <source>
        <dbReference type="EMBL" id="QWF69548.1"/>
    </source>
</evidence>
<gene>
    <name evidence="2" type="ORF">KEF85_09155</name>
</gene>
<name>A0A975MKI6_9GAMM</name>
<feature type="transmembrane region" description="Helical" evidence="1">
    <location>
        <begin position="272"/>
        <end position="295"/>
    </location>
</feature>
<feature type="transmembrane region" description="Helical" evidence="1">
    <location>
        <begin position="207"/>
        <end position="225"/>
    </location>
</feature>
<sequence length="421" mass="47086">MIPTRKITALAAALIVVSTGLLSWLLIWSNTLFNPTALKWNAWAFYEWLINYQAGFIRRGLVGEFIQHWFYNKETTALNYTAFVLGSAYLAFSLQLTLSSVRYAGAALIYVFSPCGFFWAAIANEYYFRKEMCFYLAIFILAALYRKWSKTPNSSSLAAAILTLIILFSLVLPLIHEASVFFCTLIFALILFNILNFRYGRDTAGSGLRGFLLLNLMIFILLSCFKGDAEQSRQIWASLSPAAQRFSTGRLSGGIAALGWSLTQAMQLPKQILWSGIGLYYLYPLALVYLINGYIQARLQQRSPAQVYASADFIGNFVLVFVCFLPLFVLGWDWGRWIFGINLVFSVMIFSGLQLSFQGFCALPAGLFVRKHAGTLFVSLLLLISLFSRSPECCIKALGSSYLELDPAALAAMLHNGVFSP</sequence>
<dbReference type="RefSeq" id="WP_215579726.1">
    <property type="nucleotide sequence ID" value="NZ_CP073754.1"/>
</dbReference>
<dbReference type="AlphaFoldDB" id="A0A975MKI6"/>
<reference evidence="2" key="1">
    <citation type="submission" date="2021-04" db="EMBL/GenBank/DDBJ databases">
        <title>Draft genome sequence data of methanotrophic Methylovulum sp. strain S1L and Methylomonas sp. strain S2AM isolated from boreal lake water columns.</title>
        <authorList>
            <person name="Rissanen A.J."/>
            <person name="Mangayil R."/>
            <person name="Svenning M.M."/>
            <person name="Khanongnuch R."/>
        </authorList>
    </citation>
    <scope>NUCLEOTIDE SEQUENCE</scope>
    <source>
        <strain evidence="2">S2AM</strain>
    </source>
</reference>
<feature type="transmembrane region" description="Helical" evidence="1">
    <location>
        <begin position="103"/>
        <end position="120"/>
    </location>
</feature>
<keyword evidence="1" id="KW-1133">Transmembrane helix</keyword>
<proteinExistence type="predicted"/>
<feature type="transmembrane region" description="Helical" evidence="1">
    <location>
        <begin position="179"/>
        <end position="195"/>
    </location>
</feature>
<dbReference type="Proteomes" id="UP000676649">
    <property type="component" value="Chromosome"/>
</dbReference>
<keyword evidence="3" id="KW-1185">Reference proteome</keyword>
<feature type="transmembrane region" description="Helical" evidence="1">
    <location>
        <begin position="132"/>
        <end position="148"/>
    </location>
</feature>
<organism evidence="2 3">
    <name type="scientific">Methylomonas paludis</name>
    <dbReference type="NCBI Taxonomy" id="1173101"/>
    <lineage>
        <taxon>Bacteria</taxon>
        <taxon>Pseudomonadati</taxon>
        <taxon>Pseudomonadota</taxon>
        <taxon>Gammaproteobacteria</taxon>
        <taxon>Methylococcales</taxon>
        <taxon>Methylococcaceae</taxon>
        <taxon>Methylomonas</taxon>
    </lineage>
</organism>
<feature type="transmembrane region" description="Helical" evidence="1">
    <location>
        <begin position="154"/>
        <end position="172"/>
    </location>
</feature>
<evidence type="ECO:0000313" key="3">
    <source>
        <dbReference type="Proteomes" id="UP000676649"/>
    </source>
</evidence>
<evidence type="ECO:0000256" key="1">
    <source>
        <dbReference type="SAM" id="Phobius"/>
    </source>
</evidence>
<feature type="transmembrane region" description="Helical" evidence="1">
    <location>
        <begin position="307"/>
        <end position="331"/>
    </location>
</feature>